<evidence type="ECO:0000256" key="1">
    <source>
        <dbReference type="ARBA" id="ARBA00001966"/>
    </source>
</evidence>
<dbReference type="SMART" id="SM00479">
    <property type="entry name" value="EXOIII"/>
    <property type="match status" value="1"/>
</dbReference>
<evidence type="ECO:0000256" key="7">
    <source>
        <dbReference type="ARBA" id="ARBA00048954"/>
    </source>
</evidence>
<dbReference type="HAMAP" id="MF_02206">
    <property type="entry name" value="DinG_exonucl"/>
    <property type="match status" value="1"/>
</dbReference>
<evidence type="ECO:0000256" key="8">
    <source>
        <dbReference type="HAMAP-Rule" id="MF_02206"/>
    </source>
</evidence>
<dbReference type="Pfam" id="PF00929">
    <property type="entry name" value="RNase_T"/>
    <property type="match status" value="1"/>
</dbReference>
<keyword evidence="6 8" id="KW-0067">ATP-binding</keyword>
<evidence type="ECO:0000256" key="5">
    <source>
        <dbReference type="ARBA" id="ARBA00022839"/>
    </source>
</evidence>
<dbReference type="GO" id="GO:0005524">
    <property type="term" value="F:ATP binding"/>
    <property type="evidence" value="ECO:0007669"/>
    <property type="project" value="UniProtKB-UniRule"/>
</dbReference>
<dbReference type="OrthoDB" id="9803913at2"/>
<dbReference type="Gene3D" id="3.40.50.300">
    <property type="entry name" value="P-loop containing nucleotide triphosphate hydrolases"/>
    <property type="match status" value="2"/>
</dbReference>
<dbReference type="PANTHER" id="PTHR11472:SF34">
    <property type="entry name" value="REGULATOR OF TELOMERE ELONGATION HELICASE 1"/>
    <property type="match status" value="1"/>
</dbReference>
<dbReference type="PROSITE" id="PS51193">
    <property type="entry name" value="HELICASE_ATP_BIND_2"/>
    <property type="match status" value="1"/>
</dbReference>
<dbReference type="Pfam" id="PF13307">
    <property type="entry name" value="Helicase_C_2"/>
    <property type="match status" value="1"/>
</dbReference>
<feature type="binding site" evidence="8">
    <location>
        <begin position="297"/>
        <end position="304"/>
    </location>
    <ligand>
        <name>ATP</name>
        <dbReference type="ChEBI" id="CHEBI:30616"/>
    </ligand>
</feature>
<comment type="caution">
    <text evidence="12">The sequence shown here is derived from an EMBL/GenBank/DDBJ whole genome shotgun (WGS) entry which is preliminary data.</text>
</comment>
<comment type="catalytic activity">
    <reaction evidence="7">
        <text>ATP + H2O = ADP + phosphate + H(+)</text>
        <dbReference type="Rhea" id="RHEA:13065"/>
        <dbReference type="ChEBI" id="CHEBI:15377"/>
        <dbReference type="ChEBI" id="CHEBI:15378"/>
        <dbReference type="ChEBI" id="CHEBI:30616"/>
        <dbReference type="ChEBI" id="CHEBI:43474"/>
        <dbReference type="ChEBI" id="CHEBI:456216"/>
        <dbReference type="EC" id="5.6.2.3"/>
    </reaction>
</comment>
<dbReference type="InterPro" id="IPR014001">
    <property type="entry name" value="Helicase_ATP-bd"/>
</dbReference>
<dbReference type="NCBIfam" id="TIGR00573">
    <property type="entry name" value="dnaq"/>
    <property type="match status" value="1"/>
</dbReference>
<feature type="domain" description="Helicase ATP-binding" evidence="10">
    <location>
        <begin position="284"/>
        <end position="541"/>
    </location>
</feature>
<evidence type="ECO:0000313" key="12">
    <source>
        <dbReference type="EMBL" id="GEN85342.1"/>
    </source>
</evidence>
<accession>A0A511ZD36</accession>
<keyword evidence="4 8" id="KW-0378">Hydrolase</keyword>
<evidence type="ECO:0000313" key="13">
    <source>
        <dbReference type="Proteomes" id="UP000321558"/>
    </source>
</evidence>
<dbReference type="InterPro" id="IPR012337">
    <property type="entry name" value="RNaseH-like_sf"/>
</dbReference>
<dbReference type="GO" id="GO:0016887">
    <property type="term" value="F:ATP hydrolysis activity"/>
    <property type="evidence" value="ECO:0007669"/>
    <property type="project" value="RHEA"/>
</dbReference>
<dbReference type="SMART" id="SM00487">
    <property type="entry name" value="DEXDc"/>
    <property type="match status" value="1"/>
</dbReference>
<dbReference type="SUPFAM" id="SSF53098">
    <property type="entry name" value="Ribonuclease H-like"/>
    <property type="match status" value="1"/>
</dbReference>
<dbReference type="PANTHER" id="PTHR11472">
    <property type="entry name" value="DNA REPAIR DEAD HELICASE RAD3/XP-D SUBFAMILY MEMBER"/>
    <property type="match status" value="1"/>
</dbReference>
<comment type="function">
    <text evidence="8 9">3'-5' exonuclease.</text>
</comment>
<dbReference type="InterPro" id="IPR013520">
    <property type="entry name" value="Ribonucl_H"/>
</dbReference>
<keyword evidence="13" id="KW-1185">Reference proteome</keyword>
<dbReference type="NCBIfam" id="NF005981">
    <property type="entry name" value="PRK08074.1"/>
    <property type="match status" value="1"/>
</dbReference>
<dbReference type="InterPro" id="IPR006310">
    <property type="entry name" value="DinG"/>
</dbReference>
<dbReference type="Pfam" id="PF00270">
    <property type="entry name" value="DEAD"/>
    <property type="match status" value="1"/>
</dbReference>
<keyword evidence="12" id="KW-0347">Helicase</keyword>
<evidence type="ECO:0000256" key="4">
    <source>
        <dbReference type="ARBA" id="ARBA00022801"/>
    </source>
</evidence>
<dbReference type="Gene3D" id="3.30.420.10">
    <property type="entry name" value="Ribonuclease H-like superfamily/Ribonuclease H"/>
    <property type="match status" value="1"/>
</dbReference>
<comment type="similarity">
    <text evidence="8 9">Belongs to the helicase family. DinG subfamily. Type 2 sub-subfamily.</text>
</comment>
<dbReference type="GO" id="GO:0003887">
    <property type="term" value="F:DNA-directed DNA polymerase activity"/>
    <property type="evidence" value="ECO:0007669"/>
    <property type="project" value="InterPro"/>
</dbReference>
<feature type="domain" description="Helicase ATP-binding" evidence="11">
    <location>
        <begin position="262"/>
        <end position="531"/>
    </location>
</feature>
<dbReference type="InterPro" id="IPR006555">
    <property type="entry name" value="ATP-dep_Helicase_C"/>
</dbReference>
<keyword evidence="2 8" id="KW-0540">Nuclease</keyword>
<dbReference type="PROSITE" id="PS51192">
    <property type="entry name" value="HELICASE_ATP_BIND_1"/>
    <property type="match status" value="1"/>
</dbReference>
<keyword evidence="3 8" id="KW-0547">Nucleotide-binding</keyword>
<sequence length="949" mass="109226">MTDRKNQKKNGGGLLRYVVIDLETTGNSPAKSGKIIEIGMVVIENEEIKETKTTLLNPNQPIPPFISNLTGIHNEEVKDAPLFIDKAEKIIRILQDSYIIAHNANFDVGFLNMELAANGYPELKNPVLDTVELSRILFPTISSYKLSHLAEHFELHHDDPHRALSDAYVTAKLFFKLKEKLDHLPYETLYKLKNLEEKLQSDLAVILDNRLEELAFREHPDNQIKHYQGLAFRMSEKETKALSEIDKSFGEYLDNIYQEQGALSKAFSSYEPREGQRQMSETIYDAFSAKKHAFIEAGTGTGKSLAYLLPAVYQAITNKERLIISTYTTQLQSQLLEEEIPLLKKVIDIPLRVALMKGKNHYLNLEKFLYELDYGSKDNYDFVLTKAILLVWITETETGDIDEIQLPAGGYIFFQKVSADVEKTINPKSPWFHHSYYQLARRRAQKADIIITNHALLCTDMFNDYAFLPGYQKVIIDEAHHFEETASHHYGLKLDYIQMQFTCNYLGTADEDKQFNAVLKATDMSQKEELIDKWNAAIKEAKYDIDELFHLIERFVRAQQKNDKATSDLGRVQYRIKPETYQQDTWLLAEDIAARLRMHFRKLLDVLSRLVDEYSLDIGDEKQFLEDIGQMQDVLEKYIDDLKVMFQEQNEVELIKWIEVDLKGKHHSVFLYSEPSNIAPILADDFFSKKESVIFTSATLTMGSSFKFIKERLGVSEQDLLTEQIASPFHYDKQVQLLIPTDFPNIRYGNIDDFVYAVCEAILSLAEVTSGRMLVLFTSYDMLRKANDLLKEMITEQQYVIIAQGVTSGSRSRLKKNFQSYDQAILLGTSSFWEGVDIPGEDLSALVMVRLPFQPPNHPVFEAKSHQLKEDGRNPFMDLSLPQAVIKFKQGFGRLIRSSNDRGIVFICDGRIKTAKYGKYFLESIPEVPVHYEATRHLMSHAENWFHQQ</sequence>
<dbReference type="InterPro" id="IPR045028">
    <property type="entry name" value="DinG/Rad3-like"/>
</dbReference>
<dbReference type="FunFam" id="3.30.420.10:FF:000045">
    <property type="entry name" value="3'-5' exonuclease DinG"/>
    <property type="match status" value="1"/>
</dbReference>
<gene>
    <name evidence="12" type="primary">dinG_1</name>
    <name evidence="8 9" type="synonym">dinG</name>
    <name evidence="12" type="ORF">OSO01_00810</name>
</gene>
<evidence type="ECO:0000259" key="10">
    <source>
        <dbReference type="PROSITE" id="PS51192"/>
    </source>
</evidence>
<dbReference type="InterPro" id="IPR014013">
    <property type="entry name" value="Helic_SF1/SF2_ATP-bd_DinG/Rad3"/>
</dbReference>
<dbReference type="CDD" id="cd06127">
    <property type="entry name" value="DEDDh"/>
    <property type="match status" value="1"/>
</dbReference>
<dbReference type="SUPFAM" id="SSF52540">
    <property type="entry name" value="P-loop containing nucleoside triphosphate hydrolases"/>
    <property type="match status" value="2"/>
</dbReference>
<dbReference type="EC" id="3.1.-.-" evidence="8 9"/>
<reference evidence="12 13" key="1">
    <citation type="submission" date="2019-07" db="EMBL/GenBank/DDBJ databases">
        <title>Whole genome shotgun sequence of Oceanobacillus sojae NBRC 105379.</title>
        <authorList>
            <person name="Hosoyama A."/>
            <person name="Uohara A."/>
            <person name="Ohji S."/>
            <person name="Ichikawa N."/>
        </authorList>
    </citation>
    <scope>NUCLEOTIDE SEQUENCE [LARGE SCALE GENOMIC DNA]</scope>
    <source>
        <strain evidence="12 13">NBRC 105379</strain>
    </source>
</reference>
<dbReference type="RefSeq" id="WP_147207761.1">
    <property type="nucleotide sequence ID" value="NZ_BJYM01000001.1"/>
</dbReference>
<proteinExistence type="inferred from homology"/>
<comment type="cofactor">
    <cofactor evidence="1">
        <name>[4Fe-4S] cluster</name>
        <dbReference type="ChEBI" id="CHEBI:49883"/>
    </cofactor>
</comment>
<organism evidence="12 13">
    <name type="scientific">Oceanobacillus sojae</name>
    <dbReference type="NCBI Taxonomy" id="582851"/>
    <lineage>
        <taxon>Bacteria</taxon>
        <taxon>Bacillati</taxon>
        <taxon>Bacillota</taxon>
        <taxon>Bacilli</taxon>
        <taxon>Bacillales</taxon>
        <taxon>Bacillaceae</taxon>
        <taxon>Oceanobacillus</taxon>
    </lineage>
</organism>
<evidence type="ECO:0000256" key="9">
    <source>
        <dbReference type="RuleBase" id="RU364106"/>
    </source>
</evidence>
<feature type="short sequence motif" description="DEAH box" evidence="8">
    <location>
        <begin position="477"/>
        <end position="480"/>
    </location>
</feature>
<dbReference type="InterPro" id="IPR036397">
    <property type="entry name" value="RNaseH_sf"/>
</dbReference>
<dbReference type="GO" id="GO:0043139">
    <property type="term" value="F:5'-3' DNA helicase activity"/>
    <property type="evidence" value="ECO:0007669"/>
    <property type="project" value="UniProtKB-EC"/>
</dbReference>
<evidence type="ECO:0000256" key="2">
    <source>
        <dbReference type="ARBA" id="ARBA00022722"/>
    </source>
</evidence>
<dbReference type="AlphaFoldDB" id="A0A511ZD36"/>
<protein>
    <recommendedName>
        <fullName evidence="8 9">3'-5' exonuclease DinG</fullName>
        <ecNumber evidence="8 9">3.1.-.-</ecNumber>
    </recommendedName>
</protein>
<evidence type="ECO:0000256" key="6">
    <source>
        <dbReference type="ARBA" id="ARBA00022840"/>
    </source>
</evidence>
<dbReference type="InterPro" id="IPR027417">
    <property type="entry name" value="P-loop_NTPase"/>
</dbReference>
<dbReference type="InterPro" id="IPR006054">
    <property type="entry name" value="DnaQ"/>
</dbReference>
<evidence type="ECO:0000259" key="11">
    <source>
        <dbReference type="PROSITE" id="PS51193"/>
    </source>
</evidence>
<dbReference type="SMART" id="SM00491">
    <property type="entry name" value="HELICc2"/>
    <property type="match status" value="1"/>
</dbReference>
<dbReference type="FunFam" id="3.40.50.300:FF:000437">
    <property type="entry name" value="ATP-dependent DNA helicase DinG"/>
    <property type="match status" value="1"/>
</dbReference>
<keyword evidence="5 8" id="KW-0269">Exonuclease</keyword>
<evidence type="ECO:0000256" key="3">
    <source>
        <dbReference type="ARBA" id="ARBA00022741"/>
    </source>
</evidence>
<dbReference type="GO" id="GO:0006260">
    <property type="term" value="P:DNA replication"/>
    <property type="evidence" value="ECO:0007669"/>
    <property type="project" value="InterPro"/>
</dbReference>
<dbReference type="Proteomes" id="UP000321558">
    <property type="component" value="Unassembled WGS sequence"/>
</dbReference>
<dbReference type="GO" id="GO:0008408">
    <property type="term" value="F:3'-5' exonuclease activity"/>
    <property type="evidence" value="ECO:0007669"/>
    <property type="project" value="UniProtKB-UniRule"/>
</dbReference>
<dbReference type="InterPro" id="IPR011545">
    <property type="entry name" value="DEAD/DEAH_box_helicase_dom"/>
</dbReference>
<dbReference type="GO" id="GO:0003677">
    <property type="term" value="F:DNA binding"/>
    <property type="evidence" value="ECO:0007669"/>
    <property type="project" value="InterPro"/>
</dbReference>
<dbReference type="EMBL" id="BJYM01000001">
    <property type="protein sequence ID" value="GEN85342.1"/>
    <property type="molecule type" value="Genomic_DNA"/>
</dbReference>
<dbReference type="STRING" id="582851.GCA_900162665_02313"/>
<name>A0A511ZD36_9BACI</name>
<dbReference type="NCBIfam" id="TIGR01407">
    <property type="entry name" value="dinG_rel"/>
    <property type="match status" value="1"/>
</dbReference>